<accession>A0AAD4SIS8</accession>
<dbReference type="AlphaFoldDB" id="A0AAD4SIS8"/>
<reference evidence="1" key="1">
    <citation type="submission" date="2022-04" db="EMBL/GenBank/DDBJ databases">
        <title>A functionally conserved STORR gene fusion in Papaver species that diverged 16.8 million years ago.</title>
        <authorList>
            <person name="Catania T."/>
        </authorList>
    </citation>
    <scope>NUCLEOTIDE SEQUENCE</scope>
    <source>
        <strain evidence="1">S-188037</strain>
    </source>
</reference>
<dbReference type="EMBL" id="JAJJMB010010543">
    <property type="protein sequence ID" value="KAI3908012.1"/>
    <property type="molecule type" value="Genomic_DNA"/>
</dbReference>
<name>A0AAD4SIS8_9MAGN</name>
<evidence type="ECO:0000313" key="1">
    <source>
        <dbReference type="EMBL" id="KAI3908012.1"/>
    </source>
</evidence>
<dbReference type="Proteomes" id="UP001202328">
    <property type="component" value="Unassembled WGS sequence"/>
</dbReference>
<comment type="caution">
    <text evidence="1">The sequence shown here is derived from an EMBL/GenBank/DDBJ whole genome shotgun (WGS) entry which is preliminary data.</text>
</comment>
<evidence type="ECO:0000313" key="2">
    <source>
        <dbReference type="Proteomes" id="UP001202328"/>
    </source>
</evidence>
<proteinExistence type="predicted"/>
<gene>
    <name evidence="1" type="ORF">MKW98_003657</name>
</gene>
<organism evidence="1 2">
    <name type="scientific">Papaver atlanticum</name>
    <dbReference type="NCBI Taxonomy" id="357466"/>
    <lineage>
        <taxon>Eukaryota</taxon>
        <taxon>Viridiplantae</taxon>
        <taxon>Streptophyta</taxon>
        <taxon>Embryophyta</taxon>
        <taxon>Tracheophyta</taxon>
        <taxon>Spermatophyta</taxon>
        <taxon>Magnoliopsida</taxon>
        <taxon>Ranunculales</taxon>
        <taxon>Papaveraceae</taxon>
        <taxon>Papaveroideae</taxon>
        <taxon>Papaver</taxon>
    </lineage>
</organism>
<protein>
    <submittedName>
        <fullName evidence="1">Uncharacterized protein</fullName>
    </submittedName>
</protein>
<keyword evidence="2" id="KW-1185">Reference proteome</keyword>
<sequence length="77" mass="9312">MNEPTIFEFLSIRKENKELVIRRSLSFMDTYFILHSCPYAEIQMRDIESKGKTQQLLGFEMRIICMNRAWVGSWRNY</sequence>